<keyword evidence="10" id="KW-1185">Reference proteome</keyword>
<sequence>MGSRRKALLGAAVAVPLVLTGAGTAYATHYSDRALPGSAVGGTSVAGQTREQVAASVRERAEALTVTVHNGSATRTAHLRDLGYAVDVDATVEALFAANHRWSSYATSLVSARDVDAVVATDDAALGAAVDALVEEAGESGKDATIALAKDKKSFVVTPAVAGRTVDPASLQDVVAAAARDLEPATATVAFTTGSPDVSTAAAQEFADAANALVRTPLVLSDGEEEHAAAARTKAGWVRLPAAGATPGTPALDAAKVRAWVDSVAKTAKRDARTGLRYLDTAGTVRKVATEKRDGRTVKNAEQLTAAAVAALGSRTKYTGTFTYTTAKATWEDRRIAPGAENLAYPAGVGEKWIDVNLSRHTMTAYVGADVVYGPVAMVNGSAEKPTVTGTFAVYYKNPLMTMRGSNADGTNYETPNVPWSSFFHRGFALHGAPWRSSFGYSASHGCVNLPVPVAKWVYDFATIGTTVTSHY</sequence>
<gene>
    <name evidence="9" type="ORF">JQN70_19605</name>
</gene>
<keyword evidence="4 6" id="KW-0573">Peptidoglycan synthesis</keyword>
<comment type="caution">
    <text evidence="9">The sequence shown here is derived from an EMBL/GenBank/DDBJ whole genome shotgun (WGS) entry which is preliminary data.</text>
</comment>
<name>A0ABS2CRV8_9MICO</name>
<dbReference type="SUPFAM" id="SSF141523">
    <property type="entry name" value="L,D-transpeptidase catalytic domain-like"/>
    <property type="match status" value="1"/>
</dbReference>
<keyword evidence="3 6" id="KW-0133">Cell shape</keyword>
<evidence type="ECO:0000256" key="2">
    <source>
        <dbReference type="ARBA" id="ARBA00022679"/>
    </source>
</evidence>
<dbReference type="PROSITE" id="PS51318">
    <property type="entry name" value="TAT"/>
    <property type="match status" value="1"/>
</dbReference>
<feature type="domain" description="L,D-TPase catalytic" evidence="8">
    <location>
        <begin position="352"/>
        <end position="471"/>
    </location>
</feature>
<protein>
    <submittedName>
        <fullName evidence="9">L,D-transpeptidase family protein</fullName>
    </submittedName>
</protein>
<keyword evidence="7" id="KW-0732">Signal</keyword>
<feature type="active site" description="Nucleophile" evidence="6">
    <location>
        <position position="447"/>
    </location>
</feature>
<accession>A0ABS2CRV8</accession>
<dbReference type="Gene3D" id="2.40.440.10">
    <property type="entry name" value="L,D-transpeptidase catalytic domain-like"/>
    <property type="match status" value="1"/>
</dbReference>
<dbReference type="PROSITE" id="PS52029">
    <property type="entry name" value="LD_TPASE"/>
    <property type="match status" value="1"/>
</dbReference>
<reference evidence="9" key="1">
    <citation type="submission" date="2021-02" db="EMBL/GenBank/DDBJ databases">
        <title>Phycicoccus sp. MQZ13P-5T, whole genome shotgun sequence.</title>
        <authorList>
            <person name="Tuo L."/>
        </authorList>
    </citation>
    <scope>NUCLEOTIDE SEQUENCE</scope>
    <source>
        <strain evidence="9">MQZ13P-5</strain>
    </source>
</reference>
<dbReference type="Pfam" id="PF12229">
    <property type="entry name" value="PG_binding_4"/>
    <property type="match status" value="1"/>
</dbReference>
<dbReference type="InterPro" id="IPR005490">
    <property type="entry name" value="LD_TPept_cat_dom"/>
</dbReference>
<dbReference type="PANTHER" id="PTHR30582">
    <property type="entry name" value="L,D-TRANSPEPTIDASE"/>
    <property type="match status" value="1"/>
</dbReference>
<feature type="signal peptide" evidence="7">
    <location>
        <begin position="1"/>
        <end position="27"/>
    </location>
</feature>
<keyword evidence="2" id="KW-0808">Transferase</keyword>
<dbReference type="Pfam" id="PF03734">
    <property type="entry name" value="YkuD"/>
    <property type="match status" value="1"/>
</dbReference>
<comment type="pathway">
    <text evidence="1 6">Cell wall biogenesis; peptidoglycan biosynthesis.</text>
</comment>
<evidence type="ECO:0000313" key="10">
    <source>
        <dbReference type="Proteomes" id="UP001430172"/>
    </source>
</evidence>
<evidence type="ECO:0000259" key="8">
    <source>
        <dbReference type="PROSITE" id="PS52029"/>
    </source>
</evidence>
<proteinExistence type="predicted"/>
<feature type="chain" id="PRO_5045166959" evidence="7">
    <location>
        <begin position="28"/>
        <end position="472"/>
    </location>
</feature>
<evidence type="ECO:0000256" key="1">
    <source>
        <dbReference type="ARBA" id="ARBA00004752"/>
    </source>
</evidence>
<evidence type="ECO:0000256" key="5">
    <source>
        <dbReference type="ARBA" id="ARBA00023316"/>
    </source>
</evidence>
<dbReference type="InterPro" id="IPR006311">
    <property type="entry name" value="TAT_signal"/>
</dbReference>
<dbReference type="InterPro" id="IPR038063">
    <property type="entry name" value="Transpep_catalytic_dom"/>
</dbReference>
<dbReference type="PANTHER" id="PTHR30582:SF2">
    <property type="entry name" value="L,D-TRANSPEPTIDASE YCIB-RELATED"/>
    <property type="match status" value="1"/>
</dbReference>
<keyword evidence="5 6" id="KW-0961">Cell wall biogenesis/degradation</keyword>
<dbReference type="RefSeq" id="WP_204133072.1">
    <property type="nucleotide sequence ID" value="NZ_JAFDVD010000028.1"/>
</dbReference>
<evidence type="ECO:0000256" key="4">
    <source>
        <dbReference type="ARBA" id="ARBA00022984"/>
    </source>
</evidence>
<evidence type="ECO:0000256" key="6">
    <source>
        <dbReference type="PROSITE-ProRule" id="PRU01373"/>
    </source>
</evidence>
<dbReference type="InterPro" id="IPR050979">
    <property type="entry name" value="LD-transpeptidase"/>
</dbReference>
<evidence type="ECO:0000313" key="9">
    <source>
        <dbReference type="EMBL" id="MBM6402605.1"/>
    </source>
</evidence>
<dbReference type="Proteomes" id="UP001430172">
    <property type="component" value="Unassembled WGS sequence"/>
</dbReference>
<dbReference type="EMBL" id="JAFDVD010000028">
    <property type="protein sequence ID" value="MBM6402605.1"/>
    <property type="molecule type" value="Genomic_DNA"/>
</dbReference>
<feature type="active site" description="Proton donor/acceptor" evidence="6">
    <location>
        <position position="431"/>
    </location>
</feature>
<evidence type="ECO:0000256" key="3">
    <source>
        <dbReference type="ARBA" id="ARBA00022960"/>
    </source>
</evidence>
<dbReference type="CDD" id="cd16913">
    <property type="entry name" value="YkuD_like"/>
    <property type="match status" value="1"/>
</dbReference>
<organism evidence="9 10">
    <name type="scientific">Phycicoccus sonneratiae</name>
    <dbReference type="NCBI Taxonomy" id="2807628"/>
    <lineage>
        <taxon>Bacteria</taxon>
        <taxon>Bacillati</taxon>
        <taxon>Actinomycetota</taxon>
        <taxon>Actinomycetes</taxon>
        <taxon>Micrococcales</taxon>
        <taxon>Intrasporangiaceae</taxon>
        <taxon>Phycicoccus</taxon>
    </lineage>
</organism>
<evidence type="ECO:0000256" key="7">
    <source>
        <dbReference type="SAM" id="SignalP"/>
    </source>
</evidence>
<dbReference type="InterPro" id="IPR022029">
    <property type="entry name" value="YoaR-like_PG-bd"/>
</dbReference>